<dbReference type="InterPro" id="IPR013968">
    <property type="entry name" value="PKS_KR"/>
</dbReference>
<evidence type="ECO:0000256" key="1">
    <source>
        <dbReference type="ARBA" id="ARBA00022679"/>
    </source>
</evidence>
<dbReference type="EMBL" id="JZKH01000323">
    <property type="protein sequence ID" value="KJS57706.1"/>
    <property type="molecule type" value="Genomic_DNA"/>
</dbReference>
<dbReference type="RefSeq" id="WP_045706217.1">
    <property type="nucleotide sequence ID" value="NZ_JZKH01000323.1"/>
</dbReference>
<dbReference type="OrthoDB" id="9778690at2"/>
<dbReference type="Proteomes" id="UP000033699">
    <property type="component" value="Unassembled WGS sequence"/>
</dbReference>
<dbReference type="SUPFAM" id="SSF51735">
    <property type="entry name" value="NAD(P)-binding Rossmann-fold domains"/>
    <property type="match status" value="1"/>
</dbReference>
<dbReference type="Gene3D" id="3.40.50.720">
    <property type="entry name" value="NAD(P)-binding Rossmann-like Domain"/>
    <property type="match status" value="1"/>
</dbReference>
<feature type="non-terminal residue" evidence="4">
    <location>
        <position position="154"/>
    </location>
</feature>
<evidence type="ECO:0000313" key="5">
    <source>
        <dbReference type="Proteomes" id="UP000033699"/>
    </source>
</evidence>
<name>A0A0F2T5I3_STRR3</name>
<keyword evidence="5" id="KW-1185">Reference proteome</keyword>
<gene>
    <name evidence="4" type="ORF">VM95_38035</name>
</gene>
<keyword evidence="2" id="KW-0511">Multifunctional enzyme</keyword>
<dbReference type="GO" id="GO:0006633">
    <property type="term" value="P:fatty acid biosynthetic process"/>
    <property type="evidence" value="ECO:0007669"/>
    <property type="project" value="TreeGrafter"/>
</dbReference>
<evidence type="ECO:0000259" key="3">
    <source>
        <dbReference type="SMART" id="SM00822"/>
    </source>
</evidence>
<dbReference type="PANTHER" id="PTHR43775:SF51">
    <property type="entry name" value="INACTIVE PHENOLPHTHIOCEROL SYNTHESIS POLYKETIDE SYNTHASE TYPE I PKS1-RELATED"/>
    <property type="match status" value="1"/>
</dbReference>
<dbReference type="SMART" id="SM00822">
    <property type="entry name" value="PKS_KR"/>
    <property type="match status" value="1"/>
</dbReference>
<evidence type="ECO:0000256" key="2">
    <source>
        <dbReference type="ARBA" id="ARBA00023268"/>
    </source>
</evidence>
<proteinExistence type="predicted"/>
<dbReference type="InterPro" id="IPR050091">
    <property type="entry name" value="PKS_NRPS_Biosynth_Enz"/>
</dbReference>
<dbReference type="GO" id="GO:0004312">
    <property type="term" value="F:fatty acid synthase activity"/>
    <property type="evidence" value="ECO:0007669"/>
    <property type="project" value="TreeGrafter"/>
</dbReference>
<accession>A0A0F2T5I3</accession>
<sequence length="154" mass="15602">LVSRRGPAAEGVAELVAELAELGAEARVAACDVTDRDQLAGLLASLEHPLTAVVHAAGVLADGVVESLTAEQVEHVMRPKVDAAWHLHELTAGSELTAFVLFSSVAALIGSPGQANYAAANSALDALAATRRAAGLPATSLAWGLWADATGMTG</sequence>
<keyword evidence="1" id="KW-0808">Transferase</keyword>
<dbReference type="InterPro" id="IPR036291">
    <property type="entry name" value="NAD(P)-bd_dom_sf"/>
</dbReference>
<dbReference type="PANTHER" id="PTHR43775">
    <property type="entry name" value="FATTY ACID SYNTHASE"/>
    <property type="match status" value="1"/>
</dbReference>
<dbReference type="Pfam" id="PF08659">
    <property type="entry name" value="KR"/>
    <property type="match status" value="1"/>
</dbReference>
<dbReference type="InterPro" id="IPR057326">
    <property type="entry name" value="KR_dom"/>
</dbReference>
<dbReference type="AlphaFoldDB" id="A0A0F2T5I3"/>
<reference evidence="4 5" key="1">
    <citation type="submission" date="2015-02" db="EMBL/GenBank/DDBJ databases">
        <authorList>
            <person name="Ju K.-S."/>
            <person name="Doroghazi J.R."/>
            <person name="Metcalf W."/>
        </authorList>
    </citation>
    <scope>NUCLEOTIDE SEQUENCE [LARGE SCALE GENOMIC DNA]</scope>
    <source>
        <strain evidence="4 5">ATCC 31215</strain>
    </source>
</reference>
<evidence type="ECO:0000313" key="4">
    <source>
        <dbReference type="EMBL" id="KJS57706.1"/>
    </source>
</evidence>
<feature type="domain" description="Ketoreductase" evidence="3">
    <location>
        <begin position="1"/>
        <end position="149"/>
    </location>
</feature>
<feature type="non-terminal residue" evidence="4">
    <location>
        <position position="1"/>
    </location>
</feature>
<comment type="caution">
    <text evidence="4">The sequence shown here is derived from an EMBL/GenBank/DDBJ whole genome shotgun (WGS) entry which is preliminary data.</text>
</comment>
<organism evidence="4 5">
    <name type="scientific">Streptomyces rubellomurinus (strain ATCC 31215)</name>
    <dbReference type="NCBI Taxonomy" id="359131"/>
    <lineage>
        <taxon>Bacteria</taxon>
        <taxon>Bacillati</taxon>
        <taxon>Actinomycetota</taxon>
        <taxon>Actinomycetes</taxon>
        <taxon>Kitasatosporales</taxon>
        <taxon>Streptomycetaceae</taxon>
        <taxon>Streptomyces</taxon>
    </lineage>
</organism>
<protein>
    <submittedName>
        <fullName evidence="4">Beta-ketoacyl synthase</fullName>
    </submittedName>
</protein>